<name>A0ABR4GDY3_9EURO</name>
<proteinExistence type="predicted"/>
<accession>A0ABR4GDY3</accession>
<evidence type="ECO:0000313" key="3">
    <source>
        <dbReference type="Proteomes" id="UP001610563"/>
    </source>
</evidence>
<dbReference type="EMBL" id="JBFTWV010000020">
    <property type="protein sequence ID" value="KAL2797226.1"/>
    <property type="molecule type" value="Genomic_DNA"/>
</dbReference>
<keyword evidence="3" id="KW-1185">Reference proteome</keyword>
<comment type="caution">
    <text evidence="2">The sequence shown here is derived from an EMBL/GenBank/DDBJ whole genome shotgun (WGS) entry which is preliminary data.</text>
</comment>
<evidence type="ECO:0000313" key="2">
    <source>
        <dbReference type="EMBL" id="KAL2797226.1"/>
    </source>
</evidence>
<sequence length="249" mass="27489">MDSRGALSDEEAYNPIFSETTEAKTHALHSVAEIDPAGLACDKPPDSRTQTDRAATDGHDGHNSPLTGLEALENILDREGWDKFGFVLFRTYYKDEPLWERFVEQYNTILRAGLGSPSQADASEILKKVHMEIVSDDCMANKIPAHIALAYRIFSDIEPGLKTKMCLIVDKESMESIAGTDTPSVPFVKAVDVVLGADAESAFPRVIKVAISSLLARFYPALANCDTVWEIAPSDDEVWIDWPDDAVRE</sequence>
<reference evidence="2 3" key="1">
    <citation type="submission" date="2024-07" db="EMBL/GenBank/DDBJ databases">
        <title>Section-level genome sequencing and comparative genomics of Aspergillus sections Usti and Cavernicolus.</title>
        <authorList>
            <consortium name="Lawrence Berkeley National Laboratory"/>
            <person name="Nybo J.L."/>
            <person name="Vesth T.C."/>
            <person name="Theobald S."/>
            <person name="Frisvad J.C."/>
            <person name="Larsen T.O."/>
            <person name="Kjaerboelling I."/>
            <person name="Rothschild-Mancinelli K."/>
            <person name="Lyhne E.K."/>
            <person name="Kogle M.E."/>
            <person name="Barry K."/>
            <person name="Clum A."/>
            <person name="Na H."/>
            <person name="Ledsgaard L."/>
            <person name="Lin J."/>
            <person name="Lipzen A."/>
            <person name="Kuo A."/>
            <person name="Riley R."/>
            <person name="Mondo S."/>
            <person name="Labutti K."/>
            <person name="Haridas S."/>
            <person name="Pangalinan J."/>
            <person name="Salamov A.A."/>
            <person name="Simmons B.A."/>
            <person name="Magnuson J.K."/>
            <person name="Chen J."/>
            <person name="Drula E."/>
            <person name="Henrissat B."/>
            <person name="Wiebenga A."/>
            <person name="Lubbers R.J."/>
            <person name="Gomes A.C."/>
            <person name="Makela M.R."/>
            <person name="Stajich J."/>
            <person name="Grigoriev I.V."/>
            <person name="Mortensen U.H."/>
            <person name="De Vries R.P."/>
            <person name="Baker S.E."/>
            <person name="Andersen M.R."/>
        </authorList>
    </citation>
    <scope>NUCLEOTIDE SEQUENCE [LARGE SCALE GENOMIC DNA]</scope>
    <source>
        <strain evidence="2 3">CBS 209.92</strain>
    </source>
</reference>
<evidence type="ECO:0000256" key="1">
    <source>
        <dbReference type="SAM" id="MobiDB-lite"/>
    </source>
</evidence>
<feature type="region of interest" description="Disordered" evidence="1">
    <location>
        <begin position="35"/>
        <end position="64"/>
    </location>
</feature>
<protein>
    <submittedName>
        <fullName evidence="2">Uncharacterized protein</fullName>
    </submittedName>
</protein>
<dbReference type="Proteomes" id="UP001610563">
    <property type="component" value="Unassembled WGS sequence"/>
</dbReference>
<feature type="compositionally biased region" description="Basic and acidic residues" evidence="1">
    <location>
        <begin position="43"/>
        <end position="62"/>
    </location>
</feature>
<gene>
    <name evidence="2" type="ORF">BJX66DRAFT_107553</name>
</gene>
<organism evidence="2 3">
    <name type="scientific">Aspergillus keveii</name>
    <dbReference type="NCBI Taxonomy" id="714993"/>
    <lineage>
        <taxon>Eukaryota</taxon>
        <taxon>Fungi</taxon>
        <taxon>Dikarya</taxon>
        <taxon>Ascomycota</taxon>
        <taxon>Pezizomycotina</taxon>
        <taxon>Eurotiomycetes</taxon>
        <taxon>Eurotiomycetidae</taxon>
        <taxon>Eurotiales</taxon>
        <taxon>Aspergillaceae</taxon>
        <taxon>Aspergillus</taxon>
        <taxon>Aspergillus subgen. Nidulantes</taxon>
    </lineage>
</organism>